<dbReference type="InterPro" id="IPR011989">
    <property type="entry name" value="ARM-like"/>
</dbReference>
<dbReference type="GO" id="GO:0016491">
    <property type="term" value="F:oxidoreductase activity"/>
    <property type="evidence" value="ECO:0007669"/>
    <property type="project" value="TreeGrafter"/>
</dbReference>
<dbReference type="InterPro" id="IPR004155">
    <property type="entry name" value="PBS_lyase_HEAT"/>
</dbReference>
<protein>
    <submittedName>
        <fullName evidence="1">HEAT repeat protein</fullName>
    </submittedName>
</protein>
<name>A0A518BAN6_9BACT</name>
<organism evidence="1 2">
    <name type="scientific">Kolteria novifilia</name>
    <dbReference type="NCBI Taxonomy" id="2527975"/>
    <lineage>
        <taxon>Bacteria</taxon>
        <taxon>Pseudomonadati</taxon>
        <taxon>Planctomycetota</taxon>
        <taxon>Planctomycetia</taxon>
        <taxon>Kolteriales</taxon>
        <taxon>Kolteriaceae</taxon>
        <taxon>Kolteria</taxon>
    </lineage>
</organism>
<reference evidence="1 2" key="1">
    <citation type="submission" date="2019-02" db="EMBL/GenBank/DDBJ databases">
        <title>Deep-cultivation of Planctomycetes and their phenomic and genomic characterization uncovers novel biology.</title>
        <authorList>
            <person name="Wiegand S."/>
            <person name="Jogler M."/>
            <person name="Boedeker C."/>
            <person name="Pinto D."/>
            <person name="Vollmers J."/>
            <person name="Rivas-Marin E."/>
            <person name="Kohn T."/>
            <person name="Peeters S.H."/>
            <person name="Heuer A."/>
            <person name="Rast P."/>
            <person name="Oberbeckmann S."/>
            <person name="Bunk B."/>
            <person name="Jeske O."/>
            <person name="Meyerdierks A."/>
            <person name="Storesund J.E."/>
            <person name="Kallscheuer N."/>
            <person name="Luecker S."/>
            <person name="Lage O.M."/>
            <person name="Pohl T."/>
            <person name="Merkel B.J."/>
            <person name="Hornburger P."/>
            <person name="Mueller R.-W."/>
            <person name="Bruemmer F."/>
            <person name="Labrenz M."/>
            <person name="Spormann A.M."/>
            <person name="Op den Camp H."/>
            <person name="Overmann J."/>
            <person name="Amann R."/>
            <person name="Jetten M.S.M."/>
            <person name="Mascher T."/>
            <person name="Medema M.H."/>
            <person name="Devos D.P."/>
            <person name="Kaster A.-K."/>
            <person name="Ovreas L."/>
            <person name="Rohde M."/>
            <person name="Galperin M.Y."/>
            <person name="Jogler C."/>
        </authorList>
    </citation>
    <scope>NUCLEOTIDE SEQUENCE [LARGE SCALE GENOMIC DNA]</scope>
    <source>
        <strain evidence="1 2">Pan216</strain>
    </source>
</reference>
<dbReference type="PANTHER" id="PTHR12697:SF5">
    <property type="entry name" value="DEOXYHYPUSINE HYDROXYLASE"/>
    <property type="match status" value="1"/>
</dbReference>
<dbReference type="KEGG" id="knv:Pan216_49330"/>
<dbReference type="SUPFAM" id="SSF48371">
    <property type="entry name" value="ARM repeat"/>
    <property type="match status" value="1"/>
</dbReference>
<dbReference type="Pfam" id="PF13646">
    <property type="entry name" value="HEAT_2"/>
    <property type="match status" value="3"/>
</dbReference>
<sequence length="833" mass="92194">MASITTLCLSLTLLGADPAMGRSLPAGHSPLVRRQRLRAVQDLLTAELLAELEHPSWSLRPIREDDPPAPICPWHHPAITELVARASDPSHRDDKTRITTSLREGLVDATNRWRRFNAAVALAHLGSDSGVAVLSETLLDPEVPLSVRVGSAFALAQHPGRLDEARLRRLMSTWFDVVQERQIAPSDPEQIFDEDQTKAIRHFREKPVLVGAVFHAIVQVASRRSSFDASRDEVVIAAVGMLPTGIVAVENDPKLLRQVAAIAHANRPWPTMPETLRRLLRDPDAIVRRTALAACATHPTSAAHDVVLDASYDADASVRRDALETLARFPGLKSADRLREASASSSPSDRLASIPSAATLGLDRLLLKATGDESNLVRAKAAAFLSDCQAPGMEEVLRRLLADRSSAVQEAAIRSIVRRPKSEAIPLLIEGLDSPASRTRATAAKALAYLWPEAPAFDAVASPAERTQMLATIENEWRSGRRRHLARHRGKLSLESRRQLKESVAALLGRWYGPERRPRGELSEELLALGPQAVPFIEEVLEEHDSYPGPQLLTKVLGPLDPTYALLNDLWSSNPRTETARIAAIEEELAHLSLTPMQAAEVVRYTRRRDSDGAWLRLLELVERDAPETSRSIDELGLRHQNPHIRRRTLERMLERSGPQNAQMLVPLLNDSHSLTRMLALRAAGRTGDDSIAPLLRESMQSRDDRTSLEAAHSLSQLGDREGLFGLLRLCQARDESVQRDAVRYLGDVKVGGEDQERFVIGLLLRSLDDPKLEMRRAALAALEKRTGRSVKYDDRGQLLSEGKQAELWRKSLAGMFDESPTPEFSMPRLPLP</sequence>
<dbReference type="InterPro" id="IPR016024">
    <property type="entry name" value="ARM-type_fold"/>
</dbReference>
<keyword evidence="2" id="KW-1185">Reference proteome</keyword>
<dbReference type="Proteomes" id="UP000317093">
    <property type="component" value="Chromosome"/>
</dbReference>
<accession>A0A518BAN6</accession>
<gene>
    <name evidence="1" type="ORF">Pan216_49330</name>
</gene>
<dbReference type="Gene3D" id="1.25.10.10">
    <property type="entry name" value="Leucine-rich Repeat Variant"/>
    <property type="match status" value="3"/>
</dbReference>
<dbReference type="OrthoDB" id="9801841at2"/>
<dbReference type="SMART" id="SM00567">
    <property type="entry name" value="EZ_HEAT"/>
    <property type="match status" value="6"/>
</dbReference>
<dbReference type="RefSeq" id="WP_145261967.1">
    <property type="nucleotide sequence ID" value="NZ_CP036279.1"/>
</dbReference>
<proteinExistence type="predicted"/>
<dbReference type="AlphaFoldDB" id="A0A518BAN6"/>
<dbReference type="EMBL" id="CP036279">
    <property type="protein sequence ID" value="QDU64045.1"/>
    <property type="molecule type" value="Genomic_DNA"/>
</dbReference>
<dbReference type="PANTHER" id="PTHR12697">
    <property type="entry name" value="PBS LYASE HEAT-LIKE PROTEIN"/>
    <property type="match status" value="1"/>
</dbReference>
<evidence type="ECO:0000313" key="2">
    <source>
        <dbReference type="Proteomes" id="UP000317093"/>
    </source>
</evidence>
<evidence type="ECO:0000313" key="1">
    <source>
        <dbReference type="EMBL" id="QDU64045.1"/>
    </source>
</evidence>